<accession>A0A9N9J4Q0</accession>
<proteinExistence type="predicted"/>
<dbReference type="AlphaFoldDB" id="A0A9N9J4Q0"/>
<comment type="caution">
    <text evidence="1">The sequence shown here is derived from an EMBL/GenBank/DDBJ whole genome shotgun (WGS) entry which is preliminary data.</text>
</comment>
<feature type="non-terminal residue" evidence="1">
    <location>
        <position position="1"/>
    </location>
</feature>
<gene>
    <name evidence="1" type="ORF">CPELLU_LOCUS15209</name>
</gene>
<evidence type="ECO:0000313" key="1">
    <source>
        <dbReference type="EMBL" id="CAG8759419.1"/>
    </source>
</evidence>
<name>A0A9N9J4Q0_9GLOM</name>
<evidence type="ECO:0000313" key="2">
    <source>
        <dbReference type="Proteomes" id="UP000789759"/>
    </source>
</evidence>
<reference evidence="1" key="1">
    <citation type="submission" date="2021-06" db="EMBL/GenBank/DDBJ databases">
        <authorList>
            <person name="Kallberg Y."/>
            <person name="Tangrot J."/>
            <person name="Rosling A."/>
        </authorList>
    </citation>
    <scope>NUCLEOTIDE SEQUENCE</scope>
    <source>
        <strain evidence="1">FL966</strain>
    </source>
</reference>
<sequence length="93" mass="11055">QKPNAELIRAQKTNTKHRKRVALTPIEQQLEQQMNIQQRCLAKRNCPISLLCYSHKALYFIKDFLLEANIGKIDVKYHCCDMLYFQKEWTAKD</sequence>
<keyword evidence="2" id="KW-1185">Reference proteome</keyword>
<protein>
    <submittedName>
        <fullName evidence="1">7116_t:CDS:1</fullName>
    </submittedName>
</protein>
<dbReference type="EMBL" id="CAJVQA010019507">
    <property type="protein sequence ID" value="CAG8759419.1"/>
    <property type="molecule type" value="Genomic_DNA"/>
</dbReference>
<organism evidence="1 2">
    <name type="scientific">Cetraspora pellucida</name>
    <dbReference type="NCBI Taxonomy" id="1433469"/>
    <lineage>
        <taxon>Eukaryota</taxon>
        <taxon>Fungi</taxon>
        <taxon>Fungi incertae sedis</taxon>
        <taxon>Mucoromycota</taxon>
        <taxon>Glomeromycotina</taxon>
        <taxon>Glomeromycetes</taxon>
        <taxon>Diversisporales</taxon>
        <taxon>Gigasporaceae</taxon>
        <taxon>Cetraspora</taxon>
    </lineage>
</organism>
<dbReference type="Proteomes" id="UP000789759">
    <property type="component" value="Unassembled WGS sequence"/>
</dbReference>